<dbReference type="InterPro" id="IPR044819">
    <property type="entry name" value="OBL-like"/>
</dbReference>
<dbReference type="InterPro" id="IPR029058">
    <property type="entry name" value="AB_hydrolase_fold"/>
</dbReference>
<dbReference type="EMBL" id="JADGMS010000014">
    <property type="protein sequence ID" value="KAF9668555.1"/>
    <property type="molecule type" value="Genomic_DNA"/>
</dbReference>
<dbReference type="Pfam" id="PF01764">
    <property type="entry name" value="Lipase_3"/>
    <property type="match status" value="2"/>
</dbReference>
<dbReference type="PANTHER" id="PTHR46086:SF28">
    <property type="entry name" value="FUNGAL LIPASE-LIKE DOMAIN-CONTAINING PROTEIN"/>
    <property type="match status" value="1"/>
</dbReference>
<keyword evidence="4" id="KW-1185">Reference proteome</keyword>
<dbReference type="Proteomes" id="UP000657918">
    <property type="component" value="Unassembled WGS sequence"/>
</dbReference>
<evidence type="ECO:0000313" key="3">
    <source>
        <dbReference type="EMBL" id="KAF9668555.1"/>
    </source>
</evidence>
<feature type="domain" description="Fungal lipase-type" evidence="2">
    <location>
        <begin position="204"/>
        <end position="361"/>
    </location>
</feature>
<dbReference type="GO" id="GO:0004806">
    <property type="term" value="F:triacylglycerol lipase activity"/>
    <property type="evidence" value="ECO:0007669"/>
    <property type="project" value="InterPro"/>
</dbReference>
<dbReference type="Gene3D" id="3.40.50.1820">
    <property type="entry name" value="alpha/beta hydrolase"/>
    <property type="match status" value="2"/>
</dbReference>
<sequence>MANFNNEDFSKEKLLLDPKEASLKELVLLLFFSDVRSRKFVDSSEEQRRRDFNRRWLIFISVLVQKVLLLCKGPLAQIGQTIENCLNLISNNGGLYKLLLNYLKGEVVRPDESSAAFRSVIGHCDWRVDLDKSSTPGQLKYNTSLSLMAAKLSYENKAFIETVVTEHWDMEFLGSYDFWNEYQERASTQAFLFQDKKVDPTLIVVAFKGTNPFDADDWSTDVDLSWYELEGIGKLHRGFMKALGLQKNGWPNEIEQSSDHLYAYYEIRQMLRDILHKNENAKFILAGHSLGGALAILFAAVLALHDEASLLERLEGVYTFGQPRVGDGQFGEFMVDKLKKYEVRYLRHVYNNDIVPRLPYDDNFLLFKHFGPCIYYNSFYKEKVMHEEPNKNYFSLSMIVPKYFTAFWEFIRGLIIPYLRGQSYRESWFMRLLRVTGLIIPGISEHAIQDYDNSTRLGSFSTLSASPGVKTIHDVNRILFVSGRIFTVRVQFSWLSGWSAEEGPRVCLPRVGDGQFGEFTVDELKRYEVSYGEHFYQNKLLLDPAKASYLDLILFLVSSNIKSRGFIECHEEHSTLRHFNSRFIVFISLLVQKILLLFRKPMAIIGNALEMWLNLLLCNGGLFKLLLNILKGKVVKTPDRSSAEFTSVIGNLDLRVELDKKSRPSEEKYKASLSWMAAKLAYENGAFVESTVKDHWNMTFLGFFDFWNDHQNLASTHAFMFQDTKANPNLYVVAFRGTEPFNAYGWATDVDLSWYKFKGIGQIHRGFMKALGLQSNGWPKEIIEPDDPDHLYAYYETRQMLRDILSKNKDAKFIVTGHSLGGALAILFVAVLTMHGEAGLLERLEGVYTFGQPRVGDEEFAEYMSDGLKRHKVKYLRHVYCNDIVPRLPFDNKILFYKHFWECKYYTSWYKEKVLAEEPNKNYFSLLLAIPKFLNAVWELIRSFIIPCLNGPDYREGWFMTLMRMVGLVIPGLSAHCPQDYTNATRLGS</sequence>
<proteinExistence type="predicted"/>
<dbReference type="AlphaFoldDB" id="A0A835MJY9"/>
<evidence type="ECO:0000259" key="2">
    <source>
        <dbReference type="Pfam" id="PF01764"/>
    </source>
</evidence>
<evidence type="ECO:0000313" key="4">
    <source>
        <dbReference type="Proteomes" id="UP000657918"/>
    </source>
</evidence>
<keyword evidence="1" id="KW-0378">Hydrolase</keyword>
<dbReference type="PANTHER" id="PTHR46086">
    <property type="entry name" value="ALPHA/BETA-HYDROLASES SUPERFAMILY PROTEIN"/>
    <property type="match status" value="1"/>
</dbReference>
<accession>A0A835MJY9</accession>
<dbReference type="SUPFAM" id="SSF53474">
    <property type="entry name" value="alpha/beta-Hydrolases"/>
    <property type="match status" value="2"/>
</dbReference>
<name>A0A835MJY9_9ROSI</name>
<protein>
    <recommendedName>
        <fullName evidence="2">Fungal lipase-type domain-containing protein</fullName>
    </recommendedName>
</protein>
<feature type="domain" description="Fungal lipase-type" evidence="2">
    <location>
        <begin position="732"/>
        <end position="892"/>
    </location>
</feature>
<dbReference type="InterPro" id="IPR002921">
    <property type="entry name" value="Fungal_lipase-type"/>
</dbReference>
<reference evidence="3 4" key="1">
    <citation type="submission" date="2020-10" db="EMBL/GenBank/DDBJ databases">
        <title>Plant Genome Project.</title>
        <authorList>
            <person name="Zhang R.-G."/>
        </authorList>
    </citation>
    <scope>NUCLEOTIDE SEQUENCE [LARGE SCALE GENOMIC DNA]</scope>
    <source>
        <strain evidence="3">FAFU-HL-1</strain>
        <tissue evidence="3">Leaf</tissue>
    </source>
</reference>
<dbReference type="GO" id="GO:0006629">
    <property type="term" value="P:lipid metabolic process"/>
    <property type="evidence" value="ECO:0007669"/>
    <property type="project" value="InterPro"/>
</dbReference>
<organism evidence="3 4">
    <name type="scientific">Salix dunnii</name>
    <dbReference type="NCBI Taxonomy" id="1413687"/>
    <lineage>
        <taxon>Eukaryota</taxon>
        <taxon>Viridiplantae</taxon>
        <taxon>Streptophyta</taxon>
        <taxon>Embryophyta</taxon>
        <taxon>Tracheophyta</taxon>
        <taxon>Spermatophyta</taxon>
        <taxon>Magnoliopsida</taxon>
        <taxon>eudicotyledons</taxon>
        <taxon>Gunneridae</taxon>
        <taxon>Pentapetalae</taxon>
        <taxon>rosids</taxon>
        <taxon>fabids</taxon>
        <taxon>Malpighiales</taxon>
        <taxon>Salicaceae</taxon>
        <taxon>Saliceae</taxon>
        <taxon>Salix</taxon>
    </lineage>
</organism>
<dbReference type="CDD" id="cd00519">
    <property type="entry name" value="Lipase_3"/>
    <property type="match status" value="2"/>
</dbReference>
<evidence type="ECO:0000256" key="1">
    <source>
        <dbReference type="ARBA" id="ARBA00022801"/>
    </source>
</evidence>
<comment type="caution">
    <text evidence="3">The sequence shown here is derived from an EMBL/GenBank/DDBJ whole genome shotgun (WGS) entry which is preliminary data.</text>
</comment>
<dbReference type="OrthoDB" id="438440at2759"/>
<gene>
    <name evidence="3" type="ORF">SADUNF_Sadunf14G0015700</name>
</gene>